<sequence>TAFTPEYKTAANAKIPSLSAVVFDEWLDHATNSRWTDLKRVIDSTFTTQTAPAGPLWGSTNLSGSSSHLDQLIDRKVAEKMESVITELELGAPKKFKKALIVDRNAKSATTKGYLKCQMTGEEHYKGIKRAFDQQQGLVLMVLDNNICNDEAEPSKKKFSELEFETLRTPGLYKFKSMTSENLRYTPIPTHP</sequence>
<gene>
    <name evidence="1" type="ORF">PROFUN_16899</name>
</gene>
<accession>A0A2P6MMW9</accession>
<feature type="non-terminal residue" evidence="1">
    <location>
        <position position="1"/>
    </location>
</feature>
<dbReference type="InParanoid" id="A0A2P6MMW9"/>
<dbReference type="Proteomes" id="UP000241769">
    <property type="component" value="Unassembled WGS sequence"/>
</dbReference>
<reference evidence="1 2" key="1">
    <citation type="journal article" date="2018" name="Genome Biol. Evol.">
        <title>Multiple Roots of Fruiting Body Formation in Amoebozoa.</title>
        <authorList>
            <person name="Hillmann F."/>
            <person name="Forbes G."/>
            <person name="Novohradska S."/>
            <person name="Ferling I."/>
            <person name="Riege K."/>
            <person name="Groth M."/>
            <person name="Westermann M."/>
            <person name="Marz M."/>
            <person name="Spaller T."/>
            <person name="Winckler T."/>
            <person name="Schaap P."/>
            <person name="Glockner G."/>
        </authorList>
    </citation>
    <scope>NUCLEOTIDE SEQUENCE [LARGE SCALE GENOMIC DNA]</scope>
    <source>
        <strain evidence="1 2">Jena</strain>
    </source>
</reference>
<dbReference type="OrthoDB" id="151325at2759"/>
<keyword evidence="2" id="KW-1185">Reference proteome</keyword>
<name>A0A2P6MMW9_9EUKA</name>
<evidence type="ECO:0000313" key="1">
    <source>
        <dbReference type="EMBL" id="PRP73047.1"/>
    </source>
</evidence>
<organism evidence="1 2">
    <name type="scientific">Planoprotostelium fungivorum</name>
    <dbReference type="NCBI Taxonomy" id="1890364"/>
    <lineage>
        <taxon>Eukaryota</taxon>
        <taxon>Amoebozoa</taxon>
        <taxon>Evosea</taxon>
        <taxon>Variosea</taxon>
        <taxon>Cavosteliida</taxon>
        <taxon>Cavosteliaceae</taxon>
        <taxon>Planoprotostelium</taxon>
    </lineage>
</organism>
<evidence type="ECO:0000313" key="2">
    <source>
        <dbReference type="Proteomes" id="UP000241769"/>
    </source>
</evidence>
<dbReference type="AlphaFoldDB" id="A0A2P6MMW9"/>
<dbReference type="EMBL" id="MDYQ01000691">
    <property type="protein sequence ID" value="PRP73047.1"/>
    <property type="molecule type" value="Genomic_DNA"/>
</dbReference>
<comment type="caution">
    <text evidence="1">The sequence shown here is derived from an EMBL/GenBank/DDBJ whole genome shotgun (WGS) entry which is preliminary data.</text>
</comment>
<protein>
    <submittedName>
        <fullName evidence="1">Uncharacterized protein</fullName>
    </submittedName>
</protein>
<proteinExistence type="predicted"/>